<name>A0ABR0TR63_AURPU</name>
<sequence>MLGQSGTTAPAVVSTQPISSAINSGWTGVFGRVNGSLPASVPSTACAPANNEPIHEHTSIQTGDPSPVPSVYASALPSDAAGVRTVNTRNRTVKSIAITAIHMQGDLTALTADDIAKFHLVHESRAKVTKLVKHNDHGSRHDSQDVDPIRILASKHNFLPRIIMRADPSGKVGLDSDTSLNGILYKLKAPRLLQFKTPTIDKKNADFSMCIFKDELNKG</sequence>
<reference evidence="2 3" key="1">
    <citation type="submission" date="2023-11" db="EMBL/GenBank/DDBJ databases">
        <title>Draft genome sequence and annotation of the polyextremotolerant black yeast-like fungus Aureobasidium pullulans NRRL 62042.</title>
        <authorList>
            <person name="Dielentheis-Frenken M.R.E."/>
            <person name="Wibberg D."/>
            <person name="Blank L.M."/>
            <person name="Tiso T."/>
        </authorList>
    </citation>
    <scope>NUCLEOTIDE SEQUENCE [LARGE SCALE GENOMIC DNA]</scope>
    <source>
        <strain evidence="2 3">NRRL 62042</strain>
    </source>
</reference>
<keyword evidence="3" id="KW-1185">Reference proteome</keyword>
<proteinExistence type="predicted"/>
<accession>A0ABR0TR63</accession>
<comment type="caution">
    <text evidence="2">The sequence shown here is derived from an EMBL/GenBank/DDBJ whole genome shotgun (WGS) entry which is preliminary data.</text>
</comment>
<gene>
    <name evidence="2" type="ORF">QM012_005952</name>
</gene>
<evidence type="ECO:0000313" key="3">
    <source>
        <dbReference type="Proteomes" id="UP001341245"/>
    </source>
</evidence>
<protein>
    <submittedName>
        <fullName evidence="2">Uncharacterized protein</fullName>
    </submittedName>
</protein>
<dbReference type="EMBL" id="JASGXD010000003">
    <property type="protein sequence ID" value="KAK6006944.1"/>
    <property type="molecule type" value="Genomic_DNA"/>
</dbReference>
<feature type="region of interest" description="Disordered" evidence="1">
    <location>
        <begin position="47"/>
        <end position="67"/>
    </location>
</feature>
<organism evidence="2 3">
    <name type="scientific">Aureobasidium pullulans</name>
    <name type="common">Black yeast</name>
    <name type="synonym">Pullularia pullulans</name>
    <dbReference type="NCBI Taxonomy" id="5580"/>
    <lineage>
        <taxon>Eukaryota</taxon>
        <taxon>Fungi</taxon>
        <taxon>Dikarya</taxon>
        <taxon>Ascomycota</taxon>
        <taxon>Pezizomycotina</taxon>
        <taxon>Dothideomycetes</taxon>
        <taxon>Dothideomycetidae</taxon>
        <taxon>Dothideales</taxon>
        <taxon>Saccotheciaceae</taxon>
        <taxon>Aureobasidium</taxon>
    </lineage>
</organism>
<evidence type="ECO:0000313" key="2">
    <source>
        <dbReference type="EMBL" id="KAK6006944.1"/>
    </source>
</evidence>
<evidence type="ECO:0000256" key="1">
    <source>
        <dbReference type="SAM" id="MobiDB-lite"/>
    </source>
</evidence>
<dbReference type="Proteomes" id="UP001341245">
    <property type="component" value="Unassembled WGS sequence"/>
</dbReference>